<keyword evidence="7 11" id="KW-0407">Ion channel</keyword>
<dbReference type="Pfam" id="PF07885">
    <property type="entry name" value="Ion_trans_2"/>
    <property type="match status" value="1"/>
</dbReference>
<dbReference type="Proteomes" id="UP001461341">
    <property type="component" value="Chromosome"/>
</dbReference>
<dbReference type="Pfam" id="PF02254">
    <property type="entry name" value="TrkA_N"/>
    <property type="match status" value="1"/>
</dbReference>
<dbReference type="Gene3D" id="3.40.50.720">
    <property type="entry name" value="NAD(P)-binding Rossmann-like Domain"/>
    <property type="match status" value="1"/>
</dbReference>
<evidence type="ECO:0000256" key="3">
    <source>
        <dbReference type="ARBA" id="ARBA00022692"/>
    </source>
</evidence>
<keyword evidence="12" id="KW-1185">Reference proteome</keyword>
<evidence type="ECO:0000313" key="12">
    <source>
        <dbReference type="Proteomes" id="UP001461341"/>
    </source>
</evidence>
<evidence type="ECO:0000259" key="10">
    <source>
        <dbReference type="PROSITE" id="PS51202"/>
    </source>
</evidence>
<dbReference type="Gene3D" id="3.30.70.1450">
    <property type="entry name" value="Regulator of K+ conductance, C-terminal domain"/>
    <property type="match status" value="1"/>
</dbReference>
<sequence length="334" mass="36833">MERQILYIIILAISVLVTGTAGYIIIEGWPLLDAFYMTVITLTTVGFGEVHPLSASGKLFTIFLVGSGVFVVTYSISFLVGLLAEGRAGEFLLRRRVRMELREIEGHFIVCGCGVVGSEVVEYFARTRESFVVIERDESKVKEVLKNYPELLFMVGDATREDVLKEAGIDRARGLLALLGSDADNVYTVITARFMNPHLRIVARAIQPESIEILRRAGADYVICPQKIGGLRLAAAALRPQVTSFLDLVLRSEAFDLSIEEVTIPENSPFAGKSLRELNLPGKIGLIVVAVKPVNRPTFEFNPRADTVIGEGDIIIVLGRLQQLAELRKMVTPE</sequence>
<reference evidence="11 12" key="1">
    <citation type="submission" date="2023-03" db="EMBL/GenBank/DDBJ databases">
        <title>Novel Species.</title>
        <authorList>
            <person name="Ma S."/>
        </authorList>
    </citation>
    <scope>NUCLEOTIDE SEQUENCE [LARGE SCALE GENOMIC DNA]</scope>
    <source>
        <strain evidence="11 12">B11</strain>
    </source>
</reference>
<keyword evidence="6 8" id="KW-0472">Membrane</keyword>
<dbReference type="SUPFAM" id="SSF116726">
    <property type="entry name" value="TrkA C-terminal domain-like"/>
    <property type="match status" value="1"/>
</dbReference>
<dbReference type="GO" id="GO:0034220">
    <property type="term" value="P:monoatomic ion transmembrane transport"/>
    <property type="evidence" value="ECO:0007669"/>
    <property type="project" value="UniProtKB-KW"/>
</dbReference>
<keyword evidence="5" id="KW-0406">Ion transport</keyword>
<dbReference type="Gene3D" id="1.10.287.70">
    <property type="match status" value="1"/>
</dbReference>
<evidence type="ECO:0000256" key="8">
    <source>
        <dbReference type="SAM" id="Phobius"/>
    </source>
</evidence>
<dbReference type="PANTHER" id="PTHR43833:SF9">
    <property type="entry name" value="POTASSIUM CHANNEL PROTEIN YUGO-RELATED"/>
    <property type="match status" value="1"/>
</dbReference>
<keyword evidence="3 8" id="KW-0812">Transmembrane</keyword>
<evidence type="ECO:0000259" key="9">
    <source>
        <dbReference type="PROSITE" id="PS51201"/>
    </source>
</evidence>
<keyword evidence="2" id="KW-0813">Transport</keyword>
<evidence type="ECO:0000256" key="4">
    <source>
        <dbReference type="ARBA" id="ARBA00022989"/>
    </source>
</evidence>
<evidence type="ECO:0000256" key="5">
    <source>
        <dbReference type="ARBA" id="ARBA00023065"/>
    </source>
</evidence>
<dbReference type="EMBL" id="CP121689">
    <property type="protein sequence ID" value="WZL77200.1"/>
    <property type="molecule type" value="Genomic_DNA"/>
</dbReference>
<comment type="subcellular location">
    <subcellularLocation>
        <location evidence="1">Cell membrane</location>
        <topology evidence="1">Multi-pass membrane protein</topology>
    </subcellularLocation>
</comment>
<dbReference type="InterPro" id="IPR003280">
    <property type="entry name" value="2pore_dom_K_chnl"/>
</dbReference>
<dbReference type="InterPro" id="IPR006037">
    <property type="entry name" value="RCK_C"/>
</dbReference>
<evidence type="ECO:0000256" key="6">
    <source>
        <dbReference type="ARBA" id="ARBA00023136"/>
    </source>
</evidence>
<dbReference type="InterPro" id="IPR036721">
    <property type="entry name" value="RCK_C_sf"/>
</dbReference>
<dbReference type="Pfam" id="PF02080">
    <property type="entry name" value="TrkA_C"/>
    <property type="match status" value="1"/>
</dbReference>
<feature type="transmembrane region" description="Helical" evidence="8">
    <location>
        <begin position="5"/>
        <end position="26"/>
    </location>
</feature>
<dbReference type="PROSITE" id="PS51201">
    <property type="entry name" value="RCK_N"/>
    <property type="match status" value="1"/>
</dbReference>
<evidence type="ECO:0000256" key="7">
    <source>
        <dbReference type="ARBA" id="ARBA00023303"/>
    </source>
</evidence>
<protein>
    <submittedName>
        <fullName evidence="11">Potassium channel protein</fullName>
    </submittedName>
</protein>
<dbReference type="SUPFAM" id="SSF51735">
    <property type="entry name" value="NAD(P)-binding Rossmann-fold domains"/>
    <property type="match status" value="1"/>
</dbReference>
<dbReference type="InterPro" id="IPR036291">
    <property type="entry name" value="NAD(P)-bd_dom_sf"/>
</dbReference>
<gene>
    <name evidence="11" type="ORF">QBE54_00370</name>
</gene>
<dbReference type="RefSeq" id="WP_369019366.1">
    <property type="nucleotide sequence ID" value="NZ_CP121689.1"/>
</dbReference>
<dbReference type="SUPFAM" id="SSF81324">
    <property type="entry name" value="Voltage-gated potassium channels"/>
    <property type="match status" value="1"/>
</dbReference>
<keyword evidence="4 8" id="KW-1133">Transmembrane helix</keyword>
<evidence type="ECO:0000256" key="1">
    <source>
        <dbReference type="ARBA" id="ARBA00004651"/>
    </source>
</evidence>
<feature type="domain" description="RCK C-terminal" evidence="10">
    <location>
        <begin position="247"/>
        <end position="333"/>
    </location>
</feature>
<organism evidence="11 12">
    <name type="scientific">Thermatribacter velox</name>
    <dbReference type="NCBI Taxonomy" id="3039681"/>
    <lineage>
        <taxon>Bacteria</taxon>
        <taxon>Pseudomonadati</taxon>
        <taxon>Atribacterota</taxon>
        <taxon>Atribacteria</taxon>
        <taxon>Atribacterales</taxon>
        <taxon>Thermatribacteraceae</taxon>
        <taxon>Thermatribacter</taxon>
    </lineage>
</organism>
<feature type="domain" description="RCK N-terminal" evidence="9">
    <location>
        <begin position="105"/>
        <end position="223"/>
    </location>
</feature>
<feature type="transmembrane region" description="Helical" evidence="8">
    <location>
        <begin position="59"/>
        <end position="83"/>
    </location>
</feature>
<dbReference type="PROSITE" id="PS51202">
    <property type="entry name" value="RCK_C"/>
    <property type="match status" value="1"/>
</dbReference>
<dbReference type="InterPro" id="IPR003148">
    <property type="entry name" value="RCK_N"/>
</dbReference>
<dbReference type="PANTHER" id="PTHR43833">
    <property type="entry name" value="POTASSIUM CHANNEL PROTEIN 2-RELATED-RELATED"/>
    <property type="match status" value="1"/>
</dbReference>
<dbReference type="InterPro" id="IPR050721">
    <property type="entry name" value="Trk_Ktr_HKT_K-transport"/>
</dbReference>
<accession>A0ABZ2YH94</accession>
<proteinExistence type="predicted"/>
<dbReference type="InterPro" id="IPR013099">
    <property type="entry name" value="K_chnl_dom"/>
</dbReference>
<evidence type="ECO:0000256" key="2">
    <source>
        <dbReference type="ARBA" id="ARBA00022448"/>
    </source>
</evidence>
<evidence type="ECO:0000313" key="11">
    <source>
        <dbReference type="EMBL" id="WZL77200.1"/>
    </source>
</evidence>
<name>A0ABZ2YH94_9BACT</name>
<dbReference type="PRINTS" id="PR01333">
    <property type="entry name" value="2POREKCHANEL"/>
</dbReference>